<dbReference type="InterPro" id="IPR009057">
    <property type="entry name" value="Homeodomain-like_sf"/>
</dbReference>
<evidence type="ECO:0000313" key="7">
    <source>
        <dbReference type="Proteomes" id="UP000599074"/>
    </source>
</evidence>
<dbReference type="InterPro" id="IPR050109">
    <property type="entry name" value="HTH-type_TetR-like_transc_reg"/>
</dbReference>
<dbReference type="GO" id="GO:0000976">
    <property type="term" value="F:transcription cis-regulatory region binding"/>
    <property type="evidence" value="ECO:0007669"/>
    <property type="project" value="TreeGrafter"/>
</dbReference>
<proteinExistence type="predicted"/>
<dbReference type="InterPro" id="IPR041347">
    <property type="entry name" value="MftR_C"/>
</dbReference>
<keyword evidence="3" id="KW-0804">Transcription</keyword>
<keyword evidence="7" id="KW-1185">Reference proteome</keyword>
<dbReference type="PANTHER" id="PTHR30055:SF238">
    <property type="entry name" value="MYCOFACTOCIN BIOSYNTHESIS TRANSCRIPTIONAL REGULATOR MFTR-RELATED"/>
    <property type="match status" value="1"/>
</dbReference>
<organism evidence="6 7">
    <name type="scientific">Planosporangium mesophilum</name>
    <dbReference type="NCBI Taxonomy" id="689768"/>
    <lineage>
        <taxon>Bacteria</taxon>
        <taxon>Bacillati</taxon>
        <taxon>Actinomycetota</taxon>
        <taxon>Actinomycetes</taxon>
        <taxon>Micromonosporales</taxon>
        <taxon>Micromonosporaceae</taxon>
        <taxon>Planosporangium</taxon>
    </lineage>
</organism>
<protein>
    <submittedName>
        <fullName evidence="6">TetR family transcriptional regulator</fullName>
    </submittedName>
</protein>
<dbReference type="PANTHER" id="PTHR30055">
    <property type="entry name" value="HTH-TYPE TRANSCRIPTIONAL REGULATOR RUTR"/>
    <property type="match status" value="1"/>
</dbReference>
<evidence type="ECO:0000256" key="1">
    <source>
        <dbReference type="ARBA" id="ARBA00023015"/>
    </source>
</evidence>
<evidence type="ECO:0000259" key="5">
    <source>
        <dbReference type="PROSITE" id="PS50977"/>
    </source>
</evidence>
<name>A0A8J3TC37_9ACTN</name>
<feature type="domain" description="HTH tetR-type" evidence="5">
    <location>
        <begin position="9"/>
        <end position="69"/>
    </location>
</feature>
<dbReference type="PROSITE" id="PS50977">
    <property type="entry name" value="HTH_TETR_2"/>
    <property type="match status" value="1"/>
</dbReference>
<dbReference type="EMBL" id="BOON01000018">
    <property type="protein sequence ID" value="GII22422.1"/>
    <property type="molecule type" value="Genomic_DNA"/>
</dbReference>
<keyword evidence="1" id="KW-0805">Transcription regulation</keyword>
<evidence type="ECO:0000313" key="6">
    <source>
        <dbReference type="EMBL" id="GII22422.1"/>
    </source>
</evidence>
<dbReference type="InterPro" id="IPR001647">
    <property type="entry name" value="HTH_TetR"/>
</dbReference>
<evidence type="ECO:0000256" key="4">
    <source>
        <dbReference type="PROSITE-ProRule" id="PRU00335"/>
    </source>
</evidence>
<gene>
    <name evidence="6" type="ORF">Pme01_20190</name>
</gene>
<accession>A0A8J3TC37</accession>
<evidence type="ECO:0000256" key="2">
    <source>
        <dbReference type="ARBA" id="ARBA00023125"/>
    </source>
</evidence>
<dbReference type="GO" id="GO:0003700">
    <property type="term" value="F:DNA-binding transcription factor activity"/>
    <property type="evidence" value="ECO:0007669"/>
    <property type="project" value="TreeGrafter"/>
</dbReference>
<dbReference type="SUPFAM" id="SSF46689">
    <property type="entry name" value="Homeodomain-like"/>
    <property type="match status" value="1"/>
</dbReference>
<dbReference type="Gene3D" id="1.10.357.10">
    <property type="entry name" value="Tetracycline Repressor, domain 2"/>
    <property type="match status" value="1"/>
</dbReference>
<comment type="caution">
    <text evidence="6">The sequence shown here is derived from an EMBL/GenBank/DDBJ whole genome shotgun (WGS) entry which is preliminary data.</text>
</comment>
<dbReference type="Gene3D" id="1.10.10.60">
    <property type="entry name" value="Homeodomain-like"/>
    <property type="match status" value="1"/>
</dbReference>
<dbReference type="Proteomes" id="UP000599074">
    <property type="component" value="Unassembled WGS sequence"/>
</dbReference>
<dbReference type="Pfam" id="PF00440">
    <property type="entry name" value="TetR_N"/>
    <property type="match status" value="1"/>
</dbReference>
<sequence>MGLRERKKAATRAALSRAAWSLLLTQGLDAATPEAIAEAADVSPRTFRNYFSSREEAIVDELAQRYLSLADTIRTRPADEPVWDSLAAVLPSVVVEMAGDRDRLAVLMRVVRESPALRAQILLVTEHVSEVMTKIIADRTGTDAQRDLAPRLLAGTVGTALATSVDFWARSGTDIPLPDLVRDCLTQLRAGLPVGAAAPAA</sequence>
<dbReference type="Pfam" id="PF17754">
    <property type="entry name" value="TetR_C_14"/>
    <property type="match status" value="1"/>
</dbReference>
<reference evidence="6" key="1">
    <citation type="submission" date="2021-01" db="EMBL/GenBank/DDBJ databases">
        <title>Whole genome shotgun sequence of Planosporangium mesophilum NBRC 109066.</title>
        <authorList>
            <person name="Komaki H."/>
            <person name="Tamura T."/>
        </authorList>
    </citation>
    <scope>NUCLEOTIDE SEQUENCE</scope>
    <source>
        <strain evidence="6">NBRC 109066</strain>
    </source>
</reference>
<keyword evidence="2 4" id="KW-0238">DNA-binding</keyword>
<evidence type="ECO:0000256" key="3">
    <source>
        <dbReference type="ARBA" id="ARBA00023163"/>
    </source>
</evidence>
<dbReference type="AlphaFoldDB" id="A0A8J3TC37"/>
<feature type="DNA-binding region" description="H-T-H motif" evidence="4">
    <location>
        <begin position="32"/>
        <end position="51"/>
    </location>
</feature>